<comment type="caution">
    <text evidence="2">The sequence shown here is derived from an EMBL/GenBank/DDBJ whole genome shotgun (WGS) entry which is preliminary data.</text>
</comment>
<evidence type="ECO:0000313" key="3">
    <source>
        <dbReference type="Proteomes" id="UP001345827"/>
    </source>
</evidence>
<feature type="region of interest" description="Disordered" evidence="1">
    <location>
        <begin position="1"/>
        <end position="68"/>
    </location>
</feature>
<dbReference type="EMBL" id="JAXLQG010000009">
    <property type="protein sequence ID" value="KAK5535836.1"/>
    <property type="molecule type" value="Genomic_DNA"/>
</dbReference>
<feature type="region of interest" description="Disordered" evidence="1">
    <location>
        <begin position="256"/>
        <end position="285"/>
    </location>
</feature>
<dbReference type="Proteomes" id="UP001345827">
    <property type="component" value="Unassembled WGS sequence"/>
</dbReference>
<feature type="compositionally biased region" description="Polar residues" evidence="1">
    <location>
        <begin position="30"/>
        <end position="47"/>
    </location>
</feature>
<accession>A0AAV9Q5N1</accession>
<evidence type="ECO:0000256" key="1">
    <source>
        <dbReference type="SAM" id="MobiDB-lite"/>
    </source>
</evidence>
<organism evidence="2 3">
    <name type="scientific">Vermiconidia calcicola</name>
    <dbReference type="NCBI Taxonomy" id="1690605"/>
    <lineage>
        <taxon>Eukaryota</taxon>
        <taxon>Fungi</taxon>
        <taxon>Dikarya</taxon>
        <taxon>Ascomycota</taxon>
        <taxon>Pezizomycotina</taxon>
        <taxon>Dothideomycetes</taxon>
        <taxon>Dothideomycetidae</taxon>
        <taxon>Mycosphaerellales</taxon>
        <taxon>Extremaceae</taxon>
        <taxon>Vermiconidia</taxon>
    </lineage>
</organism>
<gene>
    <name evidence="2" type="ORF">LTR25_005738</name>
</gene>
<feature type="compositionally biased region" description="Acidic residues" evidence="1">
    <location>
        <begin position="257"/>
        <end position="270"/>
    </location>
</feature>
<keyword evidence="3" id="KW-1185">Reference proteome</keyword>
<sequence length="318" mass="35910">MVLTRASNMAKDKSASRGGATPPAPRLTKNEQTCEITTPSAPTTLSDVQAPKPSHRSHEDHPGVPNDLITDTLSSHFNFVWRSHYEPKEDDYDSDAENNMPLKYDGFESAFDIGDFVRVHSDTPSAWAESMPGLDGYYSKQAFKITAKRLKAGPWWWANLGRHETETRELYFGDNEETFMEANKMDSHTLSLLYANEPESKSEDESETETGEEDSWENDYWVYRLEPVDPLQGFPVADVMLWKEENLVLDTDAKDVYDDEDDNDDNDDDHCDNREPHTERADKAVSTIKADASGEIRGNEPLNNGMECCGVPWAAGMR</sequence>
<feature type="compositionally biased region" description="Basic and acidic residues" evidence="1">
    <location>
        <begin position="271"/>
        <end position="283"/>
    </location>
</feature>
<dbReference type="AlphaFoldDB" id="A0AAV9Q5N1"/>
<reference evidence="2 3" key="1">
    <citation type="submission" date="2023-06" db="EMBL/GenBank/DDBJ databases">
        <title>Black Yeasts Isolated from many extreme environments.</title>
        <authorList>
            <person name="Coleine C."/>
            <person name="Stajich J.E."/>
            <person name="Selbmann L."/>
        </authorList>
    </citation>
    <scope>NUCLEOTIDE SEQUENCE [LARGE SCALE GENOMIC DNA]</scope>
    <source>
        <strain evidence="2 3">CCFEE 5887</strain>
    </source>
</reference>
<name>A0AAV9Q5N1_9PEZI</name>
<protein>
    <submittedName>
        <fullName evidence="2">Uncharacterized protein</fullName>
    </submittedName>
</protein>
<proteinExistence type="predicted"/>
<evidence type="ECO:0000313" key="2">
    <source>
        <dbReference type="EMBL" id="KAK5535836.1"/>
    </source>
</evidence>